<dbReference type="InterPro" id="IPR010666">
    <property type="entry name" value="Znf_GRF"/>
</dbReference>
<dbReference type="Pfam" id="PF06839">
    <property type="entry name" value="Zn_ribbon_GRF"/>
    <property type="match status" value="1"/>
</dbReference>
<dbReference type="PROSITE" id="PS51999">
    <property type="entry name" value="ZF_GRF"/>
    <property type="match status" value="1"/>
</dbReference>
<dbReference type="Gramene" id="Jr14_22310_p1">
    <property type="protein sequence ID" value="cds.Jr14_22310_p1"/>
    <property type="gene ID" value="Jr14_22310"/>
</dbReference>
<dbReference type="RefSeq" id="XP_018836999.1">
    <property type="nucleotide sequence ID" value="XM_018981454.1"/>
</dbReference>
<gene>
    <name evidence="2" type="primary">LOC109003347</name>
</gene>
<keyword evidence="1" id="KW-1185">Reference proteome</keyword>
<evidence type="ECO:0000313" key="2">
    <source>
        <dbReference type="RefSeq" id="XP_018836999.1"/>
    </source>
</evidence>
<accession>A0A2I4FZB9</accession>
<proteinExistence type="predicted"/>
<dbReference type="GO" id="GO:0008270">
    <property type="term" value="F:zinc ion binding"/>
    <property type="evidence" value="ECO:0007669"/>
    <property type="project" value="InterPro"/>
</dbReference>
<dbReference type="OrthoDB" id="1739615at2759"/>
<protein>
    <submittedName>
        <fullName evidence="2">Uncharacterized protein LOC109003347</fullName>
    </submittedName>
</protein>
<dbReference type="KEGG" id="jre:109003347"/>
<reference evidence="2" key="1">
    <citation type="submission" date="2025-08" db="UniProtKB">
        <authorList>
            <consortium name="RefSeq"/>
        </authorList>
    </citation>
    <scope>IDENTIFICATION</scope>
    <source>
        <tissue evidence="2">Leaves</tissue>
    </source>
</reference>
<sequence>MSSSSSSMSSSSFAKCTLGQAHCFCKVDATLRYSSIPRNPGRPFLGCPKYNTEGLPYCKFFKWADSNQEIEFHLQERNNDLLRREKEVEKMLDDVEKMKTELRKRVDEIEKRELLNAYWFRKVCNVLGFSFLNADWCFSNAFGQIASEIIHFSIYFRMLFG</sequence>
<dbReference type="AlphaFoldDB" id="A0A2I4FZB9"/>
<dbReference type="PANTHER" id="PTHR33248">
    <property type="entry name" value="ZINC ION-BINDING PROTEIN"/>
    <property type="match status" value="1"/>
</dbReference>
<dbReference type="Proteomes" id="UP000235220">
    <property type="component" value="Chromosome 14"/>
</dbReference>
<name>A0A2I4FZB9_JUGRE</name>
<evidence type="ECO:0000313" key="1">
    <source>
        <dbReference type="Proteomes" id="UP000235220"/>
    </source>
</evidence>
<dbReference type="GeneID" id="109003347"/>
<organism evidence="1 2">
    <name type="scientific">Juglans regia</name>
    <name type="common">English walnut</name>
    <dbReference type="NCBI Taxonomy" id="51240"/>
    <lineage>
        <taxon>Eukaryota</taxon>
        <taxon>Viridiplantae</taxon>
        <taxon>Streptophyta</taxon>
        <taxon>Embryophyta</taxon>
        <taxon>Tracheophyta</taxon>
        <taxon>Spermatophyta</taxon>
        <taxon>Magnoliopsida</taxon>
        <taxon>eudicotyledons</taxon>
        <taxon>Gunneridae</taxon>
        <taxon>Pentapetalae</taxon>
        <taxon>rosids</taxon>
        <taxon>fabids</taxon>
        <taxon>Fagales</taxon>
        <taxon>Juglandaceae</taxon>
        <taxon>Juglans</taxon>
    </lineage>
</organism>